<dbReference type="Gene3D" id="1.25.40.390">
    <property type="match status" value="1"/>
</dbReference>
<dbReference type="Pfam" id="PF12771">
    <property type="entry name" value="SusD-like_2"/>
    <property type="match status" value="1"/>
</dbReference>
<reference evidence="1 2" key="1">
    <citation type="submission" date="2020-09" db="EMBL/GenBank/DDBJ databases">
        <title>Sinomicrobium weinanense sp. nov., a halophilic bacteria isolated from saline-alkali soil.</title>
        <authorList>
            <person name="Wu P."/>
            <person name="Ren H."/>
            <person name="Mei Y."/>
            <person name="Liang Y."/>
            <person name="Chen Z."/>
        </authorList>
    </citation>
    <scope>NUCLEOTIDE SEQUENCE [LARGE SCALE GENOMIC DNA]</scope>
    <source>
        <strain evidence="1 2">FJxs</strain>
    </source>
</reference>
<keyword evidence="2" id="KW-1185">Reference proteome</keyword>
<keyword evidence="1" id="KW-0449">Lipoprotein</keyword>
<dbReference type="InterPro" id="IPR011990">
    <property type="entry name" value="TPR-like_helical_dom_sf"/>
</dbReference>
<dbReference type="RefSeq" id="WP_187966254.1">
    <property type="nucleotide sequence ID" value="NZ_JACVDC010000046.1"/>
</dbReference>
<gene>
    <name evidence="1" type="ORF">IBL28_14155</name>
</gene>
<name>A0A926JT94_9FLAO</name>
<evidence type="ECO:0000313" key="2">
    <source>
        <dbReference type="Proteomes" id="UP000653730"/>
    </source>
</evidence>
<protein>
    <submittedName>
        <fullName evidence="1">SusD/RagB family nutrient-binding outer membrane lipoprotein</fullName>
    </submittedName>
</protein>
<dbReference type="Proteomes" id="UP000653730">
    <property type="component" value="Unassembled WGS sequence"/>
</dbReference>
<organism evidence="1 2">
    <name type="scientific">Sinomicrobium weinanense</name>
    <dbReference type="NCBI Taxonomy" id="2842200"/>
    <lineage>
        <taxon>Bacteria</taxon>
        <taxon>Pseudomonadati</taxon>
        <taxon>Bacteroidota</taxon>
        <taxon>Flavobacteriia</taxon>
        <taxon>Flavobacteriales</taxon>
        <taxon>Flavobacteriaceae</taxon>
        <taxon>Sinomicrobium</taxon>
    </lineage>
</organism>
<comment type="caution">
    <text evidence="1">The sequence shown here is derived from an EMBL/GenBank/DDBJ whole genome shotgun (WGS) entry which is preliminary data.</text>
</comment>
<evidence type="ECO:0000313" key="1">
    <source>
        <dbReference type="EMBL" id="MBC9797117.1"/>
    </source>
</evidence>
<dbReference type="EMBL" id="JACVDC010000046">
    <property type="protein sequence ID" value="MBC9797117.1"/>
    <property type="molecule type" value="Genomic_DNA"/>
</dbReference>
<sequence length="177" mass="19828">NGMYVGSPPGEVVSYDSYSRFGLLFYEPTTSVIFLDYATVEFLLAEAAERNIASVTDAEAHYNTAIKASFEYYGVTGAETYLQQPEVAYSTATGDWKQKIGEQKWIALFNQGLEAWTEYRRIDYPELMAPPGAYVDIVPVRLIYPISEQNLNRSNYESAAAAIGGDLLTTKLFWDIN</sequence>
<dbReference type="InterPro" id="IPR041662">
    <property type="entry name" value="SusD-like_2"/>
</dbReference>
<proteinExistence type="predicted"/>
<accession>A0A926JT94</accession>
<dbReference type="SUPFAM" id="SSF48452">
    <property type="entry name" value="TPR-like"/>
    <property type="match status" value="1"/>
</dbReference>
<dbReference type="AlphaFoldDB" id="A0A926JT94"/>
<feature type="non-terminal residue" evidence="1">
    <location>
        <position position="1"/>
    </location>
</feature>